<feature type="region of interest" description="Disordered" evidence="1">
    <location>
        <begin position="1"/>
        <end position="28"/>
    </location>
</feature>
<evidence type="ECO:0000313" key="2">
    <source>
        <dbReference type="EMBL" id="PPR02209.1"/>
    </source>
</evidence>
<dbReference type="AlphaFoldDB" id="A0A409YGR6"/>
<reference evidence="2 3" key="1">
    <citation type="journal article" date="2018" name="Evol. Lett.">
        <title>Horizontal gene cluster transfer increased hallucinogenic mushroom diversity.</title>
        <authorList>
            <person name="Reynolds H.T."/>
            <person name="Vijayakumar V."/>
            <person name="Gluck-Thaler E."/>
            <person name="Korotkin H.B."/>
            <person name="Matheny P.B."/>
            <person name="Slot J.C."/>
        </authorList>
    </citation>
    <scope>NUCLEOTIDE SEQUENCE [LARGE SCALE GENOMIC DNA]</scope>
    <source>
        <strain evidence="2 3">SRW20</strain>
    </source>
</reference>
<comment type="caution">
    <text evidence="2">The sequence shown here is derived from an EMBL/GenBank/DDBJ whole genome shotgun (WGS) entry which is preliminary data.</text>
</comment>
<dbReference type="InParanoid" id="A0A409YGR6"/>
<dbReference type="EMBL" id="NHYE01000865">
    <property type="protein sequence ID" value="PPR02209.1"/>
    <property type="molecule type" value="Genomic_DNA"/>
</dbReference>
<dbReference type="Proteomes" id="UP000284706">
    <property type="component" value="Unassembled WGS sequence"/>
</dbReference>
<protein>
    <submittedName>
        <fullName evidence="2">Uncharacterized protein</fullName>
    </submittedName>
</protein>
<evidence type="ECO:0000256" key="1">
    <source>
        <dbReference type="SAM" id="MobiDB-lite"/>
    </source>
</evidence>
<accession>A0A409YGR6</accession>
<proteinExistence type="predicted"/>
<organism evidence="2 3">
    <name type="scientific">Gymnopilus dilepis</name>
    <dbReference type="NCBI Taxonomy" id="231916"/>
    <lineage>
        <taxon>Eukaryota</taxon>
        <taxon>Fungi</taxon>
        <taxon>Dikarya</taxon>
        <taxon>Basidiomycota</taxon>
        <taxon>Agaricomycotina</taxon>
        <taxon>Agaricomycetes</taxon>
        <taxon>Agaricomycetidae</taxon>
        <taxon>Agaricales</taxon>
        <taxon>Agaricineae</taxon>
        <taxon>Hymenogastraceae</taxon>
        <taxon>Gymnopilus</taxon>
    </lineage>
</organism>
<keyword evidence="3" id="KW-1185">Reference proteome</keyword>
<gene>
    <name evidence="2" type="ORF">CVT26_012101</name>
</gene>
<name>A0A409YGR6_9AGAR</name>
<evidence type="ECO:0000313" key="3">
    <source>
        <dbReference type="Proteomes" id="UP000284706"/>
    </source>
</evidence>
<sequence length="218" mass="24309">MQNTEQYTTPIAGPSFQPSQGQYAPDPGELLSATYLQQGGELGFVIRPTEVSNSSVVRRSPEETRLLLSIKQRQAQKRLQLNTLALRTSAAQQAFVAASSKETDTMTSATEREISWTHLTPNYAYALALAVRETAQAKYDVHHAKLTENLQSSEVLRDEVDLAHFQLVEADRQLGRLLSFFETQGIHPGFLPPIPPPVSLPIFQQDSPVPQEDEDYFI</sequence>